<evidence type="ECO:0000313" key="2">
    <source>
        <dbReference type="Proteomes" id="UP000069272"/>
    </source>
</evidence>
<organism evidence="1 2">
    <name type="scientific">Anopheles albimanus</name>
    <name type="common">New world malaria mosquito</name>
    <dbReference type="NCBI Taxonomy" id="7167"/>
    <lineage>
        <taxon>Eukaryota</taxon>
        <taxon>Metazoa</taxon>
        <taxon>Ecdysozoa</taxon>
        <taxon>Arthropoda</taxon>
        <taxon>Hexapoda</taxon>
        <taxon>Insecta</taxon>
        <taxon>Pterygota</taxon>
        <taxon>Neoptera</taxon>
        <taxon>Endopterygota</taxon>
        <taxon>Diptera</taxon>
        <taxon>Nematocera</taxon>
        <taxon>Culicoidea</taxon>
        <taxon>Culicidae</taxon>
        <taxon>Anophelinae</taxon>
        <taxon>Anopheles</taxon>
    </lineage>
</organism>
<reference evidence="1" key="2">
    <citation type="submission" date="2022-08" db="UniProtKB">
        <authorList>
            <consortium name="EnsemblMetazoa"/>
        </authorList>
    </citation>
    <scope>IDENTIFICATION</scope>
    <source>
        <strain evidence="1">STECLA/ALBI9_A</strain>
    </source>
</reference>
<reference evidence="1 2" key="1">
    <citation type="journal article" date="2017" name="G3 (Bethesda)">
        <title>The Physical Genome Mapping of Anopheles albimanus Corrected Scaffold Misassemblies and Identified Interarm Rearrangements in Genus Anopheles.</title>
        <authorList>
            <person name="Artemov G.N."/>
            <person name="Peery A.N."/>
            <person name="Jiang X."/>
            <person name="Tu Z."/>
            <person name="Stegniy V.N."/>
            <person name="Sharakhova M.V."/>
            <person name="Sharakhov I.V."/>
        </authorList>
    </citation>
    <scope>NUCLEOTIDE SEQUENCE [LARGE SCALE GENOMIC DNA]</scope>
    <source>
        <strain evidence="1 2">ALBI9_A</strain>
    </source>
</reference>
<keyword evidence="2" id="KW-1185">Reference proteome</keyword>
<proteinExistence type="predicted"/>
<dbReference type="VEuPathDB" id="VectorBase:AALB014939"/>
<evidence type="ECO:0000313" key="1">
    <source>
        <dbReference type="EnsemblMetazoa" id="AALB014939-PA"/>
    </source>
</evidence>
<protein>
    <submittedName>
        <fullName evidence="1">Uncharacterized protein</fullName>
    </submittedName>
</protein>
<accession>A0A182FZC3</accession>
<dbReference type="Proteomes" id="UP000069272">
    <property type="component" value="Chromosome 3R"/>
</dbReference>
<dbReference type="AlphaFoldDB" id="A0A182FZC3"/>
<sequence>MKVFQHTPAGCSHIENITATSCHSSLRNLRCFTIEKAKHFNPRAIQMIRFLFFWLQNTMIFATNQANSNQGA</sequence>
<name>A0A182FZC3_ANOAL</name>
<dbReference type="EnsemblMetazoa" id="AALB014939-RA">
    <property type="protein sequence ID" value="AALB014939-PA"/>
    <property type="gene ID" value="AALB014939"/>
</dbReference>